<evidence type="ECO:0000313" key="3">
    <source>
        <dbReference type="Proteomes" id="UP000504844"/>
    </source>
</evidence>
<feature type="signal peptide" evidence="1">
    <location>
        <begin position="1"/>
        <end position="21"/>
    </location>
</feature>
<proteinExistence type="predicted"/>
<organism evidence="2 3">
    <name type="scientific">Deefgea piscis</name>
    <dbReference type="NCBI Taxonomy" id="2739061"/>
    <lineage>
        <taxon>Bacteria</taxon>
        <taxon>Pseudomonadati</taxon>
        <taxon>Pseudomonadota</taxon>
        <taxon>Betaproteobacteria</taxon>
        <taxon>Neisseriales</taxon>
        <taxon>Chitinibacteraceae</taxon>
        <taxon>Deefgea</taxon>
    </lineage>
</organism>
<accession>A0A6M8SWH3</accession>
<dbReference type="EMBL" id="CP054143">
    <property type="protein sequence ID" value="QKJ67946.1"/>
    <property type="molecule type" value="Genomic_DNA"/>
</dbReference>
<evidence type="ECO:0000256" key="1">
    <source>
        <dbReference type="SAM" id="SignalP"/>
    </source>
</evidence>
<dbReference type="Proteomes" id="UP000504844">
    <property type="component" value="Chromosome"/>
</dbReference>
<gene>
    <name evidence="2" type="ORF">HQN60_15115</name>
</gene>
<name>A0A6M8SWH3_9NEIS</name>
<dbReference type="KEGG" id="dee:HQN60_15115"/>
<dbReference type="AlphaFoldDB" id="A0A6M8SWH3"/>
<sequence length="166" mass="17933">MISLRISAVVFLLSLATIANAQTTTLATSESRDASIAYIGVANFVVGRVGRDCLALLGRLEVPKDFVAVWQQRNAKYLQASQKYMDARINEAEVSGGVGQRNAIIDALTKSVRGVAESTVKSWLNQADKTEACKRSVAIIESGAYDFSPSSPMYGELESLAAWAQR</sequence>
<protein>
    <submittedName>
        <fullName evidence="2">Uncharacterized protein</fullName>
    </submittedName>
</protein>
<keyword evidence="3" id="KW-1185">Reference proteome</keyword>
<evidence type="ECO:0000313" key="2">
    <source>
        <dbReference type="EMBL" id="QKJ67946.1"/>
    </source>
</evidence>
<dbReference type="RefSeq" id="WP_173534447.1">
    <property type="nucleotide sequence ID" value="NZ_CP054143.1"/>
</dbReference>
<reference evidence="2 3" key="1">
    <citation type="submission" date="2020-05" db="EMBL/GenBank/DDBJ databases">
        <title>Complete genome sequence of Deefgea sp. D17.</title>
        <authorList>
            <person name="Bae J.-W."/>
            <person name="Han J.E."/>
        </authorList>
    </citation>
    <scope>NUCLEOTIDE SEQUENCE [LARGE SCALE GENOMIC DNA]</scope>
    <source>
        <strain evidence="2 3">D17</strain>
    </source>
</reference>
<feature type="chain" id="PRO_5026865923" evidence="1">
    <location>
        <begin position="22"/>
        <end position="166"/>
    </location>
</feature>
<keyword evidence="1" id="KW-0732">Signal</keyword>